<evidence type="ECO:0000313" key="23">
    <source>
        <dbReference type="EMBL" id="PFX18120.1"/>
    </source>
</evidence>
<comment type="cofactor">
    <cofactor evidence="1">
        <name>Mn(2+)</name>
        <dbReference type="ChEBI" id="CHEBI:29035"/>
    </cofactor>
</comment>
<keyword evidence="16 19" id="KW-0472">Membrane</keyword>
<dbReference type="InterPro" id="IPR045860">
    <property type="entry name" value="Snake_toxin-like_sf"/>
</dbReference>
<comment type="subcellular location">
    <subcellularLocation>
        <location evidence="3">Membrane</location>
        <topology evidence="3">Single-pass type I membrane protein</topology>
    </subcellularLocation>
</comment>
<dbReference type="PROSITE" id="PS00107">
    <property type="entry name" value="PROTEIN_KINASE_ATP"/>
    <property type="match status" value="1"/>
</dbReference>
<evidence type="ECO:0000256" key="19">
    <source>
        <dbReference type="SAM" id="Phobius"/>
    </source>
</evidence>
<proteinExistence type="inferred from homology"/>
<evidence type="ECO:0000256" key="5">
    <source>
        <dbReference type="ARBA" id="ARBA00012401"/>
    </source>
</evidence>
<dbReference type="PROSITE" id="PS51256">
    <property type="entry name" value="GS"/>
    <property type="match status" value="1"/>
</dbReference>
<evidence type="ECO:0000256" key="3">
    <source>
        <dbReference type="ARBA" id="ARBA00004479"/>
    </source>
</evidence>
<dbReference type="Pfam" id="PF07714">
    <property type="entry name" value="PK_Tyr_Ser-Thr"/>
    <property type="match status" value="1"/>
</dbReference>
<dbReference type="InterPro" id="IPR008271">
    <property type="entry name" value="Ser/Thr_kinase_AS"/>
</dbReference>
<evidence type="ECO:0000256" key="4">
    <source>
        <dbReference type="ARBA" id="ARBA00009605"/>
    </source>
</evidence>
<feature type="domain" description="GS" evidence="22">
    <location>
        <begin position="185"/>
        <end position="212"/>
    </location>
</feature>
<evidence type="ECO:0000256" key="2">
    <source>
        <dbReference type="ARBA" id="ARBA00001946"/>
    </source>
</evidence>
<dbReference type="SUPFAM" id="SSF56112">
    <property type="entry name" value="Protein kinase-like (PK-like)"/>
    <property type="match status" value="1"/>
</dbReference>
<dbReference type="GO" id="GO:0046872">
    <property type="term" value="F:metal ion binding"/>
    <property type="evidence" value="ECO:0007669"/>
    <property type="project" value="UniProtKB-KW"/>
</dbReference>
<evidence type="ECO:0000256" key="17">
    <source>
        <dbReference type="ARBA" id="ARBA00023170"/>
    </source>
</evidence>
<dbReference type="SMART" id="SM00220">
    <property type="entry name" value="S_TKc"/>
    <property type="match status" value="1"/>
</dbReference>
<feature type="transmembrane region" description="Helical" evidence="19">
    <location>
        <begin position="130"/>
        <end position="153"/>
    </location>
</feature>
<evidence type="ECO:0000256" key="7">
    <source>
        <dbReference type="ARBA" id="ARBA00022679"/>
    </source>
</evidence>
<dbReference type="Proteomes" id="UP000225706">
    <property type="component" value="Unassembled WGS sequence"/>
</dbReference>
<dbReference type="PANTHER" id="PTHR23255">
    <property type="entry name" value="TRANSFORMING GROWTH FACTOR-BETA RECEPTOR TYPE I AND II"/>
    <property type="match status" value="1"/>
</dbReference>
<evidence type="ECO:0000256" key="11">
    <source>
        <dbReference type="ARBA" id="ARBA00022741"/>
    </source>
</evidence>
<dbReference type="SUPFAM" id="SSF57302">
    <property type="entry name" value="Snake toxin-like"/>
    <property type="match status" value="1"/>
</dbReference>
<dbReference type="AlphaFoldDB" id="A0A2B4RNM4"/>
<reference evidence="24" key="1">
    <citation type="journal article" date="2017" name="bioRxiv">
        <title>Comparative analysis of the genomes of Stylophora pistillata and Acropora digitifera provides evidence for extensive differences between species of corals.</title>
        <authorList>
            <person name="Voolstra C.R."/>
            <person name="Li Y."/>
            <person name="Liew Y.J."/>
            <person name="Baumgarten S."/>
            <person name="Zoccola D."/>
            <person name="Flot J.-F."/>
            <person name="Tambutte S."/>
            <person name="Allemand D."/>
            <person name="Aranda M."/>
        </authorList>
    </citation>
    <scope>NUCLEOTIDE SEQUENCE [LARGE SCALE GENOMIC DNA]</scope>
</reference>
<dbReference type="InterPro" id="IPR001245">
    <property type="entry name" value="Ser-Thr/Tyr_kinase_cat_dom"/>
</dbReference>
<evidence type="ECO:0000256" key="8">
    <source>
        <dbReference type="ARBA" id="ARBA00022692"/>
    </source>
</evidence>
<dbReference type="GO" id="GO:0071363">
    <property type="term" value="P:cellular response to growth factor stimulus"/>
    <property type="evidence" value="ECO:0007669"/>
    <property type="project" value="TreeGrafter"/>
</dbReference>
<keyword evidence="15 19" id="KW-1133">Transmembrane helix</keyword>
<dbReference type="PANTHER" id="PTHR23255:SF71">
    <property type="entry name" value="RECEPTOR PROTEIN SERINE_THREONINE KINASE"/>
    <property type="match status" value="1"/>
</dbReference>
<feature type="chain" id="PRO_5013061170" description="receptor protein serine/threonine kinase" evidence="20">
    <location>
        <begin position="28"/>
        <end position="513"/>
    </location>
</feature>
<keyword evidence="14" id="KW-0460">Magnesium</keyword>
<dbReference type="GO" id="GO:0043235">
    <property type="term" value="C:receptor complex"/>
    <property type="evidence" value="ECO:0007669"/>
    <property type="project" value="TreeGrafter"/>
</dbReference>
<feature type="binding site" evidence="18">
    <location>
        <position position="240"/>
    </location>
    <ligand>
        <name>ATP</name>
        <dbReference type="ChEBI" id="CHEBI:30616"/>
    </ligand>
</feature>
<dbReference type="PROSITE" id="PS50011">
    <property type="entry name" value="PROTEIN_KINASE_DOM"/>
    <property type="match status" value="1"/>
</dbReference>
<feature type="signal peptide" evidence="20">
    <location>
        <begin position="1"/>
        <end position="27"/>
    </location>
</feature>
<comment type="caution">
    <text evidence="23">The sequence shown here is derived from an EMBL/GenBank/DDBJ whole genome shotgun (WGS) entry which is preliminary data.</text>
</comment>
<evidence type="ECO:0000256" key="13">
    <source>
        <dbReference type="ARBA" id="ARBA00022840"/>
    </source>
</evidence>
<dbReference type="SMART" id="SM00467">
    <property type="entry name" value="GS"/>
    <property type="match status" value="1"/>
</dbReference>
<sequence>MQKETRKMEKIALLSTCLFILTVLGNAGRTAITCHCTHCDNSTCSTKGACMVIATRFLDGVIKHYKACSPDHPPFLCPMEGYTVSPDENVYCCMTNMCNSVAITLPTITPSTGYTQEDSDDQRGSKLSTVGVAAAIAGPMCAICALIMLFICWHQRRQVKKQGEFHGAEAALQPVEDEALIPPGQTLKELMDMSTGSGSGLPLLVQRTIARQIHLVGLIGKGRFGEVYRGVWRGQSVAVKIFSSRDECSWFREAEIYQTTMLRHENLLGFVAADNKDNGAWTQLWLVTDYLERGSLYDYLQLVTLNVESMLKLAVSIASGLAHLHIEIVGTQGKPAIAHRDLKSKNILVKRNGTCCIGDLGLAVRHSSITDTVDVPPGNRVGTKRYMPPEFLDDNIQVRHFDAYKRGDMYAFGLVLWEIARTCVCGGLCDEYQLPYYDRVPCDPSIEDMRKVVCVERYRPAFPNRWIQDQTLQSMSKLMKECWYANSAARLTALRVKKTLTTLCQLHDVDIMV</sequence>
<dbReference type="STRING" id="50429.A0A2B4RNM4"/>
<dbReference type="InterPro" id="IPR017441">
    <property type="entry name" value="Protein_kinase_ATP_BS"/>
</dbReference>
<accession>A0A2B4RNM4</accession>
<feature type="domain" description="Protein kinase" evidence="21">
    <location>
        <begin position="213"/>
        <end position="503"/>
    </location>
</feature>
<keyword evidence="8 19" id="KW-0812">Transmembrane</keyword>
<dbReference type="OrthoDB" id="69842at2759"/>
<dbReference type="EC" id="2.7.11.30" evidence="5"/>
<evidence type="ECO:0000256" key="6">
    <source>
        <dbReference type="ARBA" id="ARBA00022527"/>
    </source>
</evidence>
<protein>
    <recommendedName>
        <fullName evidence="5">receptor protein serine/threonine kinase</fullName>
        <ecNumber evidence="5">2.7.11.30</ecNumber>
    </recommendedName>
</protein>
<keyword evidence="6" id="KW-0723">Serine/threonine-protein kinase</keyword>
<comment type="cofactor">
    <cofactor evidence="2">
        <name>Mg(2+)</name>
        <dbReference type="ChEBI" id="CHEBI:18420"/>
    </cofactor>
</comment>
<keyword evidence="9" id="KW-0479">Metal-binding</keyword>
<dbReference type="Gene3D" id="3.30.200.20">
    <property type="entry name" value="Phosphorylase Kinase, domain 1"/>
    <property type="match status" value="1"/>
</dbReference>
<dbReference type="PROSITE" id="PS00108">
    <property type="entry name" value="PROTEIN_KINASE_ST"/>
    <property type="match status" value="1"/>
</dbReference>
<evidence type="ECO:0000256" key="18">
    <source>
        <dbReference type="PROSITE-ProRule" id="PRU10141"/>
    </source>
</evidence>
<keyword evidence="10 20" id="KW-0732">Signal</keyword>
<keyword evidence="13 18" id="KW-0067">ATP-binding</keyword>
<evidence type="ECO:0000256" key="12">
    <source>
        <dbReference type="ARBA" id="ARBA00022777"/>
    </source>
</evidence>
<dbReference type="InterPro" id="IPR000333">
    <property type="entry name" value="TGFB_receptor"/>
</dbReference>
<dbReference type="Gene3D" id="1.10.510.10">
    <property type="entry name" value="Transferase(Phosphotransferase) domain 1"/>
    <property type="match status" value="1"/>
</dbReference>
<evidence type="ECO:0000256" key="15">
    <source>
        <dbReference type="ARBA" id="ARBA00022989"/>
    </source>
</evidence>
<evidence type="ECO:0000256" key="9">
    <source>
        <dbReference type="ARBA" id="ARBA00022723"/>
    </source>
</evidence>
<gene>
    <name evidence="23" type="primary">Tgfbr1</name>
    <name evidence="23" type="ORF">AWC38_SpisGene17524</name>
</gene>
<keyword evidence="7" id="KW-0808">Transferase</keyword>
<dbReference type="Gene3D" id="2.10.60.10">
    <property type="entry name" value="CD59"/>
    <property type="match status" value="1"/>
</dbReference>
<dbReference type="Pfam" id="PF08515">
    <property type="entry name" value="TGF_beta_GS"/>
    <property type="match status" value="1"/>
</dbReference>
<dbReference type="GO" id="GO:0005886">
    <property type="term" value="C:plasma membrane"/>
    <property type="evidence" value="ECO:0007669"/>
    <property type="project" value="TreeGrafter"/>
</dbReference>
<dbReference type="InterPro" id="IPR011009">
    <property type="entry name" value="Kinase-like_dom_sf"/>
</dbReference>
<evidence type="ECO:0000256" key="20">
    <source>
        <dbReference type="SAM" id="SignalP"/>
    </source>
</evidence>
<evidence type="ECO:0000256" key="16">
    <source>
        <dbReference type="ARBA" id="ARBA00023136"/>
    </source>
</evidence>
<evidence type="ECO:0000256" key="14">
    <source>
        <dbReference type="ARBA" id="ARBA00022842"/>
    </source>
</evidence>
<evidence type="ECO:0000259" key="21">
    <source>
        <dbReference type="PROSITE" id="PS50011"/>
    </source>
</evidence>
<dbReference type="CDD" id="cd14143">
    <property type="entry name" value="STKc_TGFbR1_ACVR1b_ACVR1c"/>
    <property type="match status" value="1"/>
</dbReference>
<name>A0A2B4RNM4_STYPI</name>
<evidence type="ECO:0000313" key="24">
    <source>
        <dbReference type="Proteomes" id="UP000225706"/>
    </source>
</evidence>
<keyword evidence="12" id="KW-0418">Kinase</keyword>
<keyword evidence="11 18" id="KW-0547">Nucleotide-binding</keyword>
<dbReference type="EMBL" id="LSMT01000429">
    <property type="protein sequence ID" value="PFX18120.1"/>
    <property type="molecule type" value="Genomic_DNA"/>
</dbReference>
<dbReference type="InterPro" id="IPR000719">
    <property type="entry name" value="Prot_kinase_dom"/>
</dbReference>
<keyword evidence="24" id="KW-1185">Reference proteome</keyword>
<dbReference type="GO" id="GO:0004675">
    <property type="term" value="F:transmembrane receptor protein serine/threonine kinase activity"/>
    <property type="evidence" value="ECO:0007669"/>
    <property type="project" value="UniProtKB-EC"/>
</dbReference>
<keyword evidence="17 23" id="KW-0675">Receptor</keyword>
<dbReference type="GO" id="GO:0005524">
    <property type="term" value="F:ATP binding"/>
    <property type="evidence" value="ECO:0007669"/>
    <property type="project" value="UniProtKB-UniRule"/>
</dbReference>
<evidence type="ECO:0000256" key="10">
    <source>
        <dbReference type="ARBA" id="ARBA00022729"/>
    </source>
</evidence>
<organism evidence="23 24">
    <name type="scientific">Stylophora pistillata</name>
    <name type="common">Smooth cauliflower coral</name>
    <dbReference type="NCBI Taxonomy" id="50429"/>
    <lineage>
        <taxon>Eukaryota</taxon>
        <taxon>Metazoa</taxon>
        <taxon>Cnidaria</taxon>
        <taxon>Anthozoa</taxon>
        <taxon>Hexacorallia</taxon>
        <taxon>Scleractinia</taxon>
        <taxon>Astrocoeniina</taxon>
        <taxon>Pocilloporidae</taxon>
        <taxon>Stylophora</taxon>
    </lineage>
</organism>
<dbReference type="FunFam" id="3.30.200.20:FF:000023">
    <property type="entry name" value="Receptor protein serine/threonine kinase"/>
    <property type="match status" value="1"/>
</dbReference>
<comment type="similarity">
    <text evidence="4">Belongs to the protein kinase superfamily. TKL Ser/Thr protein kinase family. TGFB receptor subfamily.</text>
</comment>
<dbReference type="InterPro" id="IPR003605">
    <property type="entry name" value="GS_dom"/>
</dbReference>
<evidence type="ECO:0000259" key="22">
    <source>
        <dbReference type="PROSITE" id="PS51256"/>
    </source>
</evidence>
<evidence type="ECO:0000256" key="1">
    <source>
        <dbReference type="ARBA" id="ARBA00001936"/>
    </source>
</evidence>
<dbReference type="FunFam" id="1.10.510.10:FF:000018">
    <property type="entry name" value="Receptor protein serine/threonine kinase"/>
    <property type="match status" value="1"/>
</dbReference>